<dbReference type="EMBL" id="CM026421">
    <property type="protein sequence ID" value="KAG0593491.1"/>
    <property type="molecule type" value="Genomic_DNA"/>
</dbReference>
<sequence>MLLKTQGNLCHELCKPHHSQNPDSFNRTVPEPHPSTKFCSVNSTQRGEFRLVKCGEAQSGVGIDESIIRGRTGGQSQRRPVDEACEWDCCAACEVESCCSSH</sequence>
<accession>A0A8T0JFQ1</accession>
<dbReference type="Proteomes" id="UP000822688">
    <property type="component" value="Chromosome 1"/>
</dbReference>
<evidence type="ECO:0000313" key="1">
    <source>
        <dbReference type="EMBL" id="KAG0593491.1"/>
    </source>
</evidence>
<organism evidence="1 2">
    <name type="scientific">Ceratodon purpureus</name>
    <name type="common">Fire moss</name>
    <name type="synonym">Dicranum purpureum</name>
    <dbReference type="NCBI Taxonomy" id="3225"/>
    <lineage>
        <taxon>Eukaryota</taxon>
        <taxon>Viridiplantae</taxon>
        <taxon>Streptophyta</taxon>
        <taxon>Embryophyta</taxon>
        <taxon>Bryophyta</taxon>
        <taxon>Bryophytina</taxon>
        <taxon>Bryopsida</taxon>
        <taxon>Dicranidae</taxon>
        <taxon>Pseudoditrichales</taxon>
        <taxon>Ditrichaceae</taxon>
        <taxon>Ceratodon</taxon>
    </lineage>
</organism>
<dbReference type="AlphaFoldDB" id="A0A8T0JFQ1"/>
<keyword evidence="2" id="KW-1185">Reference proteome</keyword>
<protein>
    <submittedName>
        <fullName evidence="1">Uncharacterized protein</fullName>
    </submittedName>
</protein>
<gene>
    <name evidence="1" type="ORF">KC19_1G334200</name>
</gene>
<reference evidence="1" key="1">
    <citation type="submission" date="2020-06" db="EMBL/GenBank/DDBJ databases">
        <title>WGS assembly of Ceratodon purpureus strain R40.</title>
        <authorList>
            <person name="Carey S.B."/>
            <person name="Jenkins J."/>
            <person name="Shu S."/>
            <person name="Lovell J.T."/>
            <person name="Sreedasyam A."/>
            <person name="Maumus F."/>
            <person name="Tiley G.P."/>
            <person name="Fernandez-Pozo N."/>
            <person name="Barry K."/>
            <person name="Chen C."/>
            <person name="Wang M."/>
            <person name="Lipzen A."/>
            <person name="Daum C."/>
            <person name="Saski C.A."/>
            <person name="Payton A.C."/>
            <person name="Mcbreen J.C."/>
            <person name="Conrad R.E."/>
            <person name="Kollar L.M."/>
            <person name="Olsson S."/>
            <person name="Huttunen S."/>
            <person name="Landis J.B."/>
            <person name="Wickett N.J."/>
            <person name="Johnson M.G."/>
            <person name="Rensing S.A."/>
            <person name="Grimwood J."/>
            <person name="Schmutz J."/>
            <person name="Mcdaniel S.F."/>
        </authorList>
    </citation>
    <scope>NUCLEOTIDE SEQUENCE</scope>
    <source>
        <strain evidence="1">R40</strain>
    </source>
</reference>
<proteinExistence type="predicted"/>
<comment type="caution">
    <text evidence="1">The sequence shown here is derived from an EMBL/GenBank/DDBJ whole genome shotgun (WGS) entry which is preliminary data.</text>
</comment>
<name>A0A8T0JFQ1_CERPU</name>
<evidence type="ECO:0000313" key="2">
    <source>
        <dbReference type="Proteomes" id="UP000822688"/>
    </source>
</evidence>